<dbReference type="Proteomes" id="UP000276588">
    <property type="component" value="Unassembled WGS sequence"/>
</dbReference>
<dbReference type="AlphaFoldDB" id="A0A3A6PP45"/>
<comment type="function">
    <text evidence="3">Probably deamidates glutamine residues to glutamate on methyl-accepting chemotaxis receptors (MCPs), playing an important role in chemotaxis.</text>
</comment>
<sequence length="168" mass="17800">MTRDRQRKQSAPIKQVGIAEYAVVTDNTVLSTSGVGSCLGIVLRDSFNDVSGLIHVMLPTAEESRDGNPAKFVDTGLPLVIEEMIEAGASKRRLEGWVVGGSEMLSFSSDGDSIGSRNIAAAKQAFEHYGIDVAGTDVGGSHGRSIRFDPASESVTIQTAKDNTTQTI</sequence>
<dbReference type="EC" id="3.5.1.44" evidence="3"/>
<comment type="caution">
    <text evidence="4">The sequence shown here is derived from an EMBL/GenBank/DDBJ whole genome shotgun (WGS) entry which is preliminary data.</text>
</comment>
<dbReference type="InterPro" id="IPR011324">
    <property type="entry name" value="Cytotoxic_necrot_fac-like_cat"/>
</dbReference>
<evidence type="ECO:0000256" key="3">
    <source>
        <dbReference type="HAMAP-Rule" id="MF_01440"/>
    </source>
</evidence>
<accession>A0A3A6PP45</accession>
<dbReference type="PANTHER" id="PTHR35147">
    <property type="entry name" value="CHEMORECEPTOR GLUTAMINE DEAMIDASE CHED-RELATED"/>
    <property type="match status" value="1"/>
</dbReference>
<organism evidence="4 5">
    <name type="scientific">Halonotius aquaticus</name>
    <dbReference type="NCBI Taxonomy" id="2216978"/>
    <lineage>
        <taxon>Archaea</taxon>
        <taxon>Methanobacteriati</taxon>
        <taxon>Methanobacteriota</taxon>
        <taxon>Stenosarchaea group</taxon>
        <taxon>Halobacteria</taxon>
        <taxon>Halobacteriales</taxon>
        <taxon>Haloferacaceae</taxon>
        <taxon>Halonotius</taxon>
    </lineage>
</organism>
<dbReference type="GO" id="GO:0006935">
    <property type="term" value="P:chemotaxis"/>
    <property type="evidence" value="ECO:0007669"/>
    <property type="project" value="UniProtKB-UniRule"/>
</dbReference>
<dbReference type="InterPro" id="IPR038592">
    <property type="entry name" value="CheD-like_sf"/>
</dbReference>
<evidence type="ECO:0000256" key="2">
    <source>
        <dbReference type="ARBA" id="ARBA00022801"/>
    </source>
</evidence>
<dbReference type="InterPro" id="IPR005659">
    <property type="entry name" value="Chemorcpt_Glu_NH3ase_CheD"/>
</dbReference>
<dbReference type="Gene3D" id="3.30.1330.200">
    <property type="match status" value="1"/>
</dbReference>
<dbReference type="HAMAP" id="MF_01440">
    <property type="entry name" value="CheD"/>
    <property type="match status" value="1"/>
</dbReference>
<dbReference type="RefSeq" id="WP_120103521.1">
    <property type="nucleotide sequence ID" value="NZ_QKNY01000018.1"/>
</dbReference>
<gene>
    <name evidence="3" type="primary">cheD</name>
    <name evidence="4" type="ORF">DM826_11230</name>
</gene>
<evidence type="ECO:0000256" key="1">
    <source>
        <dbReference type="ARBA" id="ARBA00022500"/>
    </source>
</evidence>
<dbReference type="Pfam" id="PF03975">
    <property type="entry name" value="CheD"/>
    <property type="match status" value="1"/>
</dbReference>
<keyword evidence="2 3" id="KW-0378">Hydrolase</keyword>
<dbReference type="EMBL" id="QKNY01000018">
    <property type="protein sequence ID" value="RJX42212.1"/>
    <property type="molecule type" value="Genomic_DNA"/>
</dbReference>
<dbReference type="CDD" id="cd16352">
    <property type="entry name" value="CheD"/>
    <property type="match status" value="1"/>
</dbReference>
<protein>
    <recommendedName>
        <fullName evidence="3">Probable chemoreceptor glutamine deamidase CheD</fullName>
        <ecNumber evidence="3">3.5.1.44</ecNumber>
    </recommendedName>
</protein>
<dbReference type="GO" id="GO:0050568">
    <property type="term" value="F:protein-glutamine glutaminase activity"/>
    <property type="evidence" value="ECO:0007669"/>
    <property type="project" value="UniProtKB-UniRule"/>
</dbReference>
<proteinExistence type="inferred from homology"/>
<evidence type="ECO:0000313" key="5">
    <source>
        <dbReference type="Proteomes" id="UP000276588"/>
    </source>
</evidence>
<keyword evidence="1 3" id="KW-0145">Chemotaxis</keyword>
<comment type="similarity">
    <text evidence="3">Belongs to the CheD family.</text>
</comment>
<name>A0A3A6PP45_9EURY</name>
<dbReference type="SUPFAM" id="SSF64438">
    <property type="entry name" value="CNF1/YfiH-like putative cysteine hydrolases"/>
    <property type="match status" value="1"/>
</dbReference>
<evidence type="ECO:0000313" key="4">
    <source>
        <dbReference type="EMBL" id="RJX42212.1"/>
    </source>
</evidence>
<dbReference type="PANTHER" id="PTHR35147:SF1">
    <property type="entry name" value="CHEMORECEPTOR GLUTAMINE DEAMIDASE CHED-RELATED"/>
    <property type="match status" value="1"/>
</dbReference>
<comment type="catalytic activity">
    <reaction evidence="3">
        <text>L-glutaminyl-[protein] + H2O = L-glutamyl-[protein] + NH4(+)</text>
        <dbReference type="Rhea" id="RHEA:16441"/>
        <dbReference type="Rhea" id="RHEA-COMP:10207"/>
        <dbReference type="Rhea" id="RHEA-COMP:10208"/>
        <dbReference type="ChEBI" id="CHEBI:15377"/>
        <dbReference type="ChEBI" id="CHEBI:28938"/>
        <dbReference type="ChEBI" id="CHEBI:29973"/>
        <dbReference type="ChEBI" id="CHEBI:30011"/>
        <dbReference type="EC" id="3.5.1.44"/>
    </reaction>
</comment>
<dbReference type="OrthoDB" id="10499at2157"/>
<keyword evidence="5" id="KW-1185">Reference proteome</keyword>
<reference evidence="4 5" key="1">
    <citation type="submission" date="2018-06" db="EMBL/GenBank/DDBJ databases">
        <title>Halonotius sp. F13-13 a new haloarchaeeon isolated from a solar saltern from Isla Cristina, Huelva, Spain.</title>
        <authorList>
            <person name="Duran-Viseras A."/>
            <person name="Sanchez-Porro C."/>
            <person name="Ventosa A."/>
        </authorList>
    </citation>
    <scope>NUCLEOTIDE SEQUENCE [LARGE SCALE GENOMIC DNA]</scope>
    <source>
        <strain evidence="4 5">F13-13</strain>
    </source>
</reference>